<sequence>MISKVVNLIHALVVGTTAILKVYPESVTLKAAYFITLIKNALKDFDNNQHSDAFYNAIAWIGLKNTEAWNDPSVNQSQIDSIINNAISNETHNCPN</sequence>
<name>A0ABW5SEP3_9FLAO</name>
<reference evidence="2" key="1">
    <citation type="journal article" date="2019" name="Int. J. Syst. Evol. Microbiol.">
        <title>The Global Catalogue of Microorganisms (GCM) 10K type strain sequencing project: providing services to taxonomists for standard genome sequencing and annotation.</title>
        <authorList>
            <consortium name="The Broad Institute Genomics Platform"/>
            <consortium name="The Broad Institute Genome Sequencing Center for Infectious Disease"/>
            <person name="Wu L."/>
            <person name="Ma J."/>
        </authorList>
    </citation>
    <scope>NUCLEOTIDE SEQUENCE [LARGE SCALE GENOMIC DNA]</scope>
    <source>
        <strain evidence="2">KCTC 42255</strain>
    </source>
</reference>
<comment type="caution">
    <text evidence="1">The sequence shown here is derived from an EMBL/GenBank/DDBJ whole genome shotgun (WGS) entry which is preliminary data.</text>
</comment>
<evidence type="ECO:0000313" key="2">
    <source>
        <dbReference type="Proteomes" id="UP001597357"/>
    </source>
</evidence>
<accession>A0ABW5SEP3</accession>
<protein>
    <submittedName>
        <fullName evidence="1">Uncharacterized protein</fullName>
    </submittedName>
</protein>
<dbReference type="Proteomes" id="UP001597357">
    <property type="component" value="Unassembled WGS sequence"/>
</dbReference>
<evidence type="ECO:0000313" key="1">
    <source>
        <dbReference type="EMBL" id="MFD2697618.1"/>
    </source>
</evidence>
<dbReference type="EMBL" id="JBHULZ010000026">
    <property type="protein sequence ID" value="MFD2697618.1"/>
    <property type="molecule type" value="Genomic_DNA"/>
</dbReference>
<organism evidence="1 2">
    <name type="scientific">Mesonia sediminis</name>
    <dbReference type="NCBI Taxonomy" id="1703946"/>
    <lineage>
        <taxon>Bacteria</taxon>
        <taxon>Pseudomonadati</taxon>
        <taxon>Bacteroidota</taxon>
        <taxon>Flavobacteriia</taxon>
        <taxon>Flavobacteriales</taxon>
        <taxon>Flavobacteriaceae</taxon>
        <taxon>Mesonia</taxon>
    </lineage>
</organism>
<proteinExistence type="predicted"/>
<gene>
    <name evidence="1" type="ORF">ACFSQ0_06405</name>
</gene>
<dbReference type="RefSeq" id="WP_379045803.1">
    <property type="nucleotide sequence ID" value="NZ_JBHULZ010000026.1"/>
</dbReference>
<keyword evidence="2" id="KW-1185">Reference proteome</keyword>